<feature type="domain" description="Lactate/malate dehydrogenase N-terminal" evidence="3">
    <location>
        <begin position="4"/>
        <end position="142"/>
    </location>
</feature>
<dbReference type="NCBIfam" id="NF004863">
    <property type="entry name" value="PRK06223.1"/>
    <property type="match status" value="1"/>
</dbReference>
<dbReference type="Pfam" id="PF02866">
    <property type="entry name" value="Ldh_1_C"/>
    <property type="match status" value="1"/>
</dbReference>
<proteinExistence type="inferred from homology"/>
<accession>A0A5J4L9Q0</accession>
<dbReference type="PRINTS" id="PR00086">
    <property type="entry name" value="LLDHDRGNASE"/>
</dbReference>
<dbReference type="SUPFAM" id="SSF51735">
    <property type="entry name" value="NAD(P)-binding Rossmann-fold domains"/>
    <property type="match status" value="1"/>
</dbReference>
<keyword evidence="2" id="KW-0520">NAD</keyword>
<dbReference type="PIRSF" id="PIRSF000102">
    <property type="entry name" value="Lac_mal_DH"/>
    <property type="match status" value="1"/>
</dbReference>
<dbReference type="EMBL" id="BLAB01000001">
    <property type="protein sequence ID" value="GER94789.1"/>
    <property type="molecule type" value="Genomic_DNA"/>
</dbReference>
<protein>
    <submittedName>
        <fullName evidence="5">Malate dehydrogenase</fullName>
    </submittedName>
</protein>
<comment type="caution">
    <text evidence="5">The sequence shown here is derived from an EMBL/GenBank/DDBJ whole genome shotgun (WGS) entry which is preliminary data.</text>
</comment>
<evidence type="ECO:0000256" key="1">
    <source>
        <dbReference type="ARBA" id="ARBA00023002"/>
    </source>
</evidence>
<dbReference type="HAMAP" id="MF_00487">
    <property type="entry name" value="Malate_dehydrog_3"/>
    <property type="match status" value="1"/>
</dbReference>
<dbReference type="InterPro" id="IPR022383">
    <property type="entry name" value="Lactate/malate_DH_C"/>
</dbReference>
<dbReference type="GO" id="GO:0006089">
    <property type="term" value="P:lactate metabolic process"/>
    <property type="evidence" value="ECO:0007669"/>
    <property type="project" value="TreeGrafter"/>
</dbReference>
<gene>
    <name evidence="5" type="ORF">A45J_2554</name>
</gene>
<dbReference type="InterPro" id="IPR036291">
    <property type="entry name" value="NAD(P)-bd_dom_sf"/>
</dbReference>
<dbReference type="FunFam" id="3.90.110.10:FF:000004">
    <property type="entry name" value="Malate dehydrogenase"/>
    <property type="match status" value="1"/>
</dbReference>
<dbReference type="CDD" id="cd01339">
    <property type="entry name" value="LDH-like_MDH"/>
    <property type="match status" value="1"/>
</dbReference>
<dbReference type="AlphaFoldDB" id="A0A5J4L9Q0"/>
<dbReference type="GO" id="GO:0004459">
    <property type="term" value="F:L-lactate dehydrogenase (NAD+) activity"/>
    <property type="evidence" value="ECO:0007669"/>
    <property type="project" value="TreeGrafter"/>
</dbReference>
<reference evidence="5" key="1">
    <citation type="submission" date="2019-10" db="EMBL/GenBank/DDBJ databases">
        <title>Metagenomic sequencing of thiosulfate-disproportionating enrichment culture.</title>
        <authorList>
            <person name="Umezawa K."/>
            <person name="Kojima H."/>
            <person name="Fukui M."/>
        </authorList>
    </citation>
    <scope>NUCLEOTIDE SEQUENCE</scope>
    <source>
        <strain evidence="5">45J</strain>
    </source>
</reference>
<name>A0A5J4L9Q0_9ZZZZ</name>
<dbReference type="SUPFAM" id="SSF56327">
    <property type="entry name" value="LDH C-terminal domain-like"/>
    <property type="match status" value="1"/>
</dbReference>
<dbReference type="Gene3D" id="3.40.50.720">
    <property type="entry name" value="NAD(P)-binding Rossmann-like Domain"/>
    <property type="match status" value="1"/>
</dbReference>
<dbReference type="InterPro" id="IPR011275">
    <property type="entry name" value="Malate_DH_type3"/>
</dbReference>
<feature type="domain" description="Lactate/malate dehydrogenase C-terminal" evidence="4">
    <location>
        <begin position="147"/>
        <end position="300"/>
    </location>
</feature>
<organism evidence="5">
    <name type="scientific">hot springs metagenome</name>
    <dbReference type="NCBI Taxonomy" id="433727"/>
    <lineage>
        <taxon>unclassified sequences</taxon>
        <taxon>metagenomes</taxon>
        <taxon>ecological metagenomes</taxon>
    </lineage>
</organism>
<dbReference type="InterPro" id="IPR001236">
    <property type="entry name" value="Lactate/malate_DH_N"/>
</dbReference>
<sequence>MKKKVSVIGAGNVGASLAQMIVQSAIADVVLFDIADGIPQGKALDISEACPLWGSSSFIVGTNDYSHTENSDVVVITAGFPRRPGMSRDDLLHANAKVVSEVVENTAKLSQNAVIIVVTNPMDVMAHVSLNVSKFEPNRVVGMGGILDSARFRTFVAWELSVSPEDVEALVLGGHGDLMVPMPRFTTVKGIPITELLSKDRIDALVERTRHGGAEIVSLLKTGSAYYAPAAATYQMVKAILFDEKRMLPCSAYLDGKYKTNGIYTGVPVILGSGGGEKIIEIELNEQESIDFEKSVAAVKLLVSKLNS</sequence>
<evidence type="ECO:0000259" key="4">
    <source>
        <dbReference type="Pfam" id="PF02866"/>
    </source>
</evidence>
<dbReference type="InterPro" id="IPR015955">
    <property type="entry name" value="Lactate_DH/Glyco_Ohase_4_C"/>
</dbReference>
<dbReference type="Pfam" id="PF00056">
    <property type="entry name" value="Ldh_1_N"/>
    <property type="match status" value="1"/>
</dbReference>
<dbReference type="InterPro" id="IPR001557">
    <property type="entry name" value="L-lactate/malate_DH"/>
</dbReference>
<keyword evidence="1" id="KW-0560">Oxidoreductase</keyword>
<dbReference type="PANTHER" id="PTHR43128">
    <property type="entry name" value="L-2-HYDROXYCARBOXYLATE DEHYDROGENASE (NAD(P)(+))"/>
    <property type="match status" value="1"/>
</dbReference>
<evidence type="ECO:0000256" key="2">
    <source>
        <dbReference type="ARBA" id="ARBA00023027"/>
    </source>
</evidence>
<evidence type="ECO:0000313" key="5">
    <source>
        <dbReference type="EMBL" id="GER94789.1"/>
    </source>
</evidence>
<dbReference type="PANTHER" id="PTHR43128:SF16">
    <property type="entry name" value="L-LACTATE DEHYDROGENASE"/>
    <property type="match status" value="1"/>
</dbReference>
<evidence type="ECO:0000259" key="3">
    <source>
        <dbReference type="Pfam" id="PF00056"/>
    </source>
</evidence>
<dbReference type="FunFam" id="3.40.50.720:FF:000018">
    <property type="entry name" value="Malate dehydrogenase"/>
    <property type="match status" value="1"/>
</dbReference>
<dbReference type="Gene3D" id="3.90.110.10">
    <property type="entry name" value="Lactate dehydrogenase/glycoside hydrolase, family 4, C-terminal"/>
    <property type="match status" value="1"/>
</dbReference>
<dbReference type="NCBIfam" id="TIGR01763">
    <property type="entry name" value="MalateDH_bact"/>
    <property type="match status" value="1"/>
</dbReference>